<proteinExistence type="predicted"/>
<dbReference type="InterPro" id="IPR002575">
    <property type="entry name" value="Aminoglycoside_PTrfase"/>
</dbReference>
<dbReference type="PANTHER" id="PTHR23020:SF41">
    <property type="entry name" value="AMINOGLYCOSIDE PHOSPHOTRANSFERASE DOMAIN-CONTAINING PROTEIN"/>
    <property type="match status" value="1"/>
</dbReference>
<comment type="caution">
    <text evidence="2">The sequence shown here is derived from an EMBL/GenBank/DDBJ whole genome shotgun (WGS) entry which is preliminary data.</text>
</comment>
<dbReference type="SUPFAM" id="SSF56112">
    <property type="entry name" value="Protein kinase-like (PK-like)"/>
    <property type="match status" value="1"/>
</dbReference>
<dbReference type="InterPro" id="IPR011009">
    <property type="entry name" value="Kinase-like_dom_sf"/>
</dbReference>
<organism evidence="2 3">
    <name type="scientific">Cyclotella cryptica</name>
    <dbReference type="NCBI Taxonomy" id="29204"/>
    <lineage>
        <taxon>Eukaryota</taxon>
        <taxon>Sar</taxon>
        <taxon>Stramenopiles</taxon>
        <taxon>Ochrophyta</taxon>
        <taxon>Bacillariophyta</taxon>
        <taxon>Coscinodiscophyceae</taxon>
        <taxon>Thalassiosirophycidae</taxon>
        <taxon>Stephanodiscales</taxon>
        <taxon>Stephanodiscaceae</taxon>
        <taxon>Cyclotella</taxon>
    </lineage>
</organism>
<gene>
    <name evidence="2" type="ORF">HJC23_009731</name>
</gene>
<dbReference type="AlphaFoldDB" id="A0ABD3PTG6"/>
<dbReference type="EMBL" id="JABMIG020000140">
    <property type="protein sequence ID" value="KAL3789495.1"/>
    <property type="molecule type" value="Genomic_DNA"/>
</dbReference>
<name>A0ABD3PTG6_9STRA</name>
<sequence>MTIAQIDSVTAPTDVTPALLSCILQCKVSSCQLNALGRGVMSNVQLLTVCYDVREQDSSSMDAVQLPTQFLVKFKKAEVPLPDLFSVEGEFYKLSESLSVESENRCDKNDPVDATFPFSFRIVKAMATGPSWLLLEFIPPSVTDTFDVHQGCPENVFDDLLLRLARMHSFFWMHGQGESTMKESQQKKLALILKNHCHNLSSSPGAGHTLPINSRQEQFVPAWPAVRERLTRYIKSEDLQKMDNLVEMTAADSRIKKCATRVTERKYTIVHGDFHIGNILLPKGQQTTVDRCEESHIPWLVDWSMVGLGNPLIDLVFFLVVGANDISIHQTDSSSTSKNVERILKLYHTILNEQKIREISTDEPNNISTQQRLLLSWDEFVSMFRECLLNQFIILVCYDSLCRDMSDACPCGEKDVYHDHFDRVNVRCLRMLLSDYGWMENMFD</sequence>
<evidence type="ECO:0000313" key="2">
    <source>
        <dbReference type="EMBL" id="KAL3789495.1"/>
    </source>
</evidence>
<dbReference type="PANTHER" id="PTHR23020">
    <property type="entry name" value="UNCHARACTERIZED NUCLEAR HORMONE RECEPTOR-RELATED"/>
    <property type="match status" value="1"/>
</dbReference>
<dbReference type="InterPro" id="IPR052961">
    <property type="entry name" value="Oxido-Kinase-like_Enzymes"/>
</dbReference>
<evidence type="ECO:0000259" key="1">
    <source>
        <dbReference type="Pfam" id="PF01636"/>
    </source>
</evidence>
<evidence type="ECO:0000313" key="3">
    <source>
        <dbReference type="Proteomes" id="UP001516023"/>
    </source>
</evidence>
<dbReference type="Proteomes" id="UP001516023">
    <property type="component" value="Unassembled WGS sequence"/>
</dbReference>
<protein>
    <recommendedName>
        <fullName evidence="1">Aminoglycoside phosphotransferase domain-containing protein</fullName>
    </recommendedName>
</protein>
<dbReference type="Pfam" id="PF01636">
    <property type="entry name" value="APH"/>
    <property type="match status" value="1"/>
</dbReference>
<keyword evidence="3" id="KW-1185">Reference proteome</keyword>
<feature type="domain" description="Aminoglycoside phosphotransferase" evidence="1">
    <location>
        <begin position="128"/>
        <end position="320"/>
    </location>
</feature>
<dbReference type="Gene3D" id="3.90.1200.10">
    <property type="match status" value="1"/>
</dbReference>
<reference evidence="2 3" key="1">
    <citation type="journal article" date="2020" name="G3 (Bethesda)">
        <title>Improved Reference Genome for Cyclotella cryptica CCMP332, a Model for Cell Wall Morphogenesis, Salinity Adaptation, and Lipid Production in Diatoms (Bacillariophyta).</title>
        <authorList>
            <person name="Roberts W.R."/>
            <person name="Downey K.M."/>
            <person name="Ruck E.C."/>
            <person name="Traller J.C."/>
            <person name="Alverson A.J."/>
        </authorList>
    </citation>
    <scope>NUCLEOTIDE SEQUENCE [LARGE SCALE GENOMIC DNA]</scope>
    <source>
        <strain evidence="2 3">CCMP332</strain>
    </source>
</reference>
<accession>A0ABD3PTG6</accession>